<dbReference type="SUPFAM" id="SSF55961">
    <property type="entry name" value="Bet v1-like"/>
    <property type="match status" value="1"/>
</dbReference>
<accession>A0A0M7AKW6</accession>
<evidence type="ECO:0000259" key="2">
    <source>
        <dbReference type="Pfam" id="PF03364"/>
    </source>
</evidence>
<proteinExistence type="inferred from homology"/>
<name>A0A0M7AKW6_9HYPH</name>
<dbReference type="AlphaFoldDB" id="A0A0M7AKW6"/>
<dbReference type="Gene3D" id="3.30.530.20">
    <property type="match status" value="1"/>
</dbReference>
<protein>
    <submittedName>
        <fullName evidence="3">Polyketide cyclase / dehydrase and lipid transport</fullName>
    </submittedName>
</protein>
<evidence type="ECO:0000313" key="3">
    <source>
        <dbReference type="EMBL" id="CTQ75758.1"/>
    </source>
</evidence>
<keyword evidence="4" id="KW-1185">Reference proteome</keyword>
<dbReference type="EMBL" id="CXWD01000023">
    <property type="protein sequence ID" value="CTQ75758.1"/>
    <property type="molecule type" value="Genomic_DNA"/>
</dbReference>
<evidence type="ECO:0000256" key="1">
    <source>
        <dbReference type="ARBA" id="ARBA00008918"/>
    </source>
</evidence>
<gene>
    <name evidence="3" type="ORF">LAX5112_04349</name>
</gene>
<dbReference type="STRING" id="388408.LAX5112_04349"/>
<organism evidence="3 4">
    <name type="scientific">Roseibium alexandrii</name>
    <dbReference type="NCBI Taxonomy" id="388408"/>
    <lineage>
        <taxon>Bacteria</taxon>
        <taxon>Pseudomonadati</taxon>
        <taxon>Pseudomonadota</taxon>
        <taxon>Alphaproteobacteria</taxon>
        <taxon>Hyphomicrobiales</taxon>
        <taxon>Stappiaceae</taxon>
        <taxon>Roseibium</taxon>
    </lineage>
</organism>
<reference evidence="4" key="1">
    <citation type="submission" date="2015-07" db="EMBL/GenBank/DDBJ databases">
        <authorList>
            <person name="Rodrigo-Torres Lidia"/>
            <person name="Arahal R.David."/>
        </authorList>
    </citation>
    <scope>NUCLEOTIDE SEQUENCE [LARGE SCALE GENOMIC DNA]</scope>
    <source>
        <strain evidence="4">CECT 5112</strain>
    </source>
</reference>
<sequence length="172" mass="19084">MITLLKIGGGVLLVLAGVLLVLSFTGKKTFRTEVFIPVPPEAVWDVLMDTASYPDWNPTFIQVQGEYKEGVKVTNTVKTPDGTMTINASVQVVIPKAELRQAGGLPGVITFDHRWLLRPENGGTCVIQHEIDRGFYLWFWNSDWVQPAYERASLALKHRVSGTGEPTGCRDK</sequence>
<dbReference type="InterPro" id="IPR023393">
    <property type="entry name" value="START-like_dom_sf"/>
</dbReference>
<dbReference type="Pfam" id="PF03364">
    <property type="entry name" value="Polyketide_cyc"/>
    <property type="match status" value="1"/>
</dbReference>
<dbReference type="InterPro" id="IPR005031">
    <property type="entry name" value="COQ10_START"/>
</dbReference>
<feature type="domain" description="Coenzyme Q-binding protein COQ10 START" evidence="2">
    <location>
        <begin position="36"/>
        <end position="132"/>
    </location>
</feature>
<dbReference type="Proteomes" id="UP000053235">
    <property type="component" value="Unassembled WGS sequence"/>
</dbReference>
<comment type="similarity">
    <text evidence="1">Belongs to the ribosome association toxin RatA family.</text>
</comment>
<evidence type="ECO:0000313" key="4">
    <source>
        <dbReference type="Proteomes" id="UP000053235"/>
    </source>
</evidence>